<dbReference type="Gene3D" id="3.40.50.1820">
    <property type="entry name" value="alpha/beta hydrolase"/>
    <property type="match status" value="1"/>
</dbReference>
<name>A0AAW1M499_SAPOF</name>
<dbReference type="EMBL" id="JBDFQZ010000003">
    <property type="protein sequence ID" value="KAK9740009.1"/>
    <property type="molecule type" value="Genomic_DNA"/>
</dbReference>
<dbReference type="PRINTS" id="PR00724">
    <property type="entry name" value="CRBOXYPTASEC"/>
</dbReference>
<dbReference type="AlphaFoldDB" id="A0AAW1M499"/>
<dbReference type="Gene3D" id="3.40.50.12670">
    <property type="match status" value="1"/>
</dbReference>
<dbReference type="SUPFAM" id="SSF53474">
    <property type="entry name" value="alpha/beta-Hydrolases"/>
    <property type="match status" value="1"/>
</dbReference>
<evidence type="ECO:0000256" key="3">
    <source>
        <dbReference type="ARBA" id="ARBA00022670"/>
    </source>
</evidence>
<dbReference type="Pfam" id="PF00450">
    <property type="entry name" value="Peptidase_S10"/>
    <property type="match status" value="1"/>
</dbReference>
<evidence type="ECO:0000256" key="1">
    <source>
        <dbReference type="ARBA" id="ARBA00009431"/>
    </source>
</evidence>
<evidence type="ECO:0000256" key="6">
    <source>
        <dbReference type="SAM" id="SignalP"/>
    </source>
</evidence>
<dbReference type="PROSITE" id="PS00560">
    <property type="entry name" value="CARBOXYPEPT_SER_HIS"/>
    <property type="match status" value="1"/>
</dbReference>
<gene>
    <name evidence="7" type="ORF">RND81_03G004000</name>
</gene>
<dbReference type="GO" id="GO:0006508">
    <property type="term" value="P:proteolysis"/>
    <property type="evidence" value="ECO:0007669"/>
    <property type="project" value="UniProtKB-KW"/>
</dbReference>
<protein>
    <submittedName>
        <fullName evidence="7">Uncharacterized protein</fullName>
    </submittedName>
</protein>
<dbReference type="InterPro" id="IPR029058">
    <property type="entry name" value="AB_hydrolase_fold"/>
</dbReference>
<dbReference type="InterPro" id="IPR033124">
    <property type="entry name" value="Ser_caboxypep_his_AS"/>
</dbReference>
<sequence>MKMSIYSLFHLILLLSIIHPSLSESNVVKKLPGYPGDLPFTLETGYVGVGEKEEVKLFYYLIESERDVEKDPLVLSLTGGPGWSGLYGLFLEIGPLALNLTSRKTELDTHRLQYNPYSWTKVASIIFLDSPVGTGFSYATTPEAYYTSDTLEAARIYDFLRKWLIKHPKFIDNDLYIGGESYTGMVIPAVVQDILQGNEIELRPTLNLKGYVLGNPISEYDKCESSRYKFANDMSFLPDELYKSAEISCNSDFKNFDVKNTKCSSYVESMKQDISSIQESHVLEHNCFYMSLKSSKKQKHLNIKSILANAELCRFQHYPFIDSWADDELVQKALHIHEGSIGHWRLSNSSLAYEHDIENTFEYHLNNSRHSLQVLIYNGDQDLIVPYMSTLEWIKQLQIPVSEEWRPWFVDGQVAGYFTEFTRSPYRLVHTTIKGGGHTAPEYKPQESFAMIDRWLSMSSL</sequence>
<dbReference type="GO" id="GO:0016747">
    <property type="term" value="F:acyltransferase activity, transferring groups other than amino-acyl groups"/>
    <property type="evidence" value="ECO:0007669"/>
    <property type="project" value="TreeGrafter"/>
</dbReference>
<dbReference type="Proteomes" id="UP001443914">
    <property type="component" value="Unassembled WGS sequence"/>
</dbReference>
<dbReference type="PANTHER" id="PTHR11802">
    <property type="entry name" value="SERINE PROTEASE FAMILY S10 SERINE CARBOXYPEPTIDASE"/>
    <property type="match status" value="1"/>
</dbReference>
<dbReference type="PANTHER" id="PTHR11802:SF361">
    <property type="entry name" value="SERINE CARBOXYPEPTIDASE-LIKE 11-RELATED"/>
    <property type="match status" value="1"/>
</dbReference>
<accession>A0AAW1M499</accession>
<organism evidence="7 8">
    <name type="scientific">Saponaria officinalis</name>
    <name type="common">Common soapwort</name>
    <name type="synonym">Lychnis saponaria</name>
    <dbReference type="NCBI Taxonomy" id="3572"/>
    <lineage>
        <taxon>Eukaryota</taxon>
        <taxon>Viridiplantae</taxon>
        <taxon>Streptophyta</taxon>
        <taxon>Embryophyta</taxon>
        <taxon>Tracheophyta</taxon>
        <taxon>Spermatophyta</taxon>
        <taxon>Magnoliopsida</taxon>
        <taxon>eudicotyledons</taxon>
        <taxon>Gunneridae</taxon>
        <taxon>Pentapetalae</taxon>
        <taxon>Caryophyllales</taxon>
        <taxon>Caryophyllaceae</taxon>
        <taxon>Caryophylleae</taxon>
        <taxon>Saponaria</taxon>
    </lineage>
</organism>
<keyword evidence="3" id="KW-0645">Protease</keyword>
<keyword evidence="8" id="KW-1185">Reference proteome</keyword>
<dbReference type="FunFam" id="3.40.50.12670:FF:000002">
    <property type="entry name" value="Carboxypeptidase"/>
    <property type="match status" value="1"/>
</dbReference>
<feature type="chain" id="PRO_5043318084" evidence="6">
    <location>
        <begin position="24"/>
        <end position="461"/>
    </location>
</feature>
<keyword evidence="6" id="KW-0732">Signal</keyword>
<comment type="caution">
    <text evidence="7">The sequence shown here is derived from an EMBL/GenBank/DDBJ whole genome shotgun (WGS) entry which is preliminary data.</text>
</comment>
<dbReference type="InterPro" id="IPR001563">
    <property type="entry name" value="Peptidase_S10"/>
</dbReference>
<dbReference type="GO" id="GO:0019748">
    <property type="term" value="P:secondary metabolic process"/>
    <property type="evidence" value="ECO:0007669"/>
    <property type="project" value="TreeGrafter"/>
</dbReference>
<evidence type="ECO:0000313" key="7">
    <source>
        <dbReference type="EMBL" id="KAK9740009.1"/>
    </source>
</evidence>
<dbReference type="FunFam" id="3.40.50.1820:FF:000072">
    <property type="entry name" value="Serine carboxypeptidase-like 19"/>
    <property type="match status" value="1"/>
</dbReference>
<comment type="similarity">
    <text evidence="1">Belongs to the peptidase S10 family.</text>
</comment>
<proteinExistence type="inferred from homology"/>
<reference evidence="7" key="1">
    <citation type="submission" date="2024-03" db="EMBL/GenBank/DDBJ databases">
        <title>WGS assembly of Saponaria officinalis var. Norfolk2.</title>
        <authorList>
            <person name="Jenkins J."/>
            <person name="Shu S."/>
            <person name="Grimwood J."/>
            <person name="Barry K."/>
            <person name="Goodstein D."/>
            <person name="Schmutz J."/>
            <person name="Leebens-Mack J."/>
            <person name="Osbourn A."/>
        </authorList>
    </citation>
    <scope>NUCLEOTIDE SEQUENCE [LARGE SCALE GENOMIC DNA]</scope>
    <source>
        <strain evidence="7">JIC</strain>
    </source>
</reference>
<evidence type="ECO:0000313" key="8">
    <source>
        <dbReference type="Proteomes" id="UP001443914"/>
    </source>
</evidence>
<keyword evidence="2" id="KW-0121">Carboxypeptidase</keyword>
<evidence type="ECO:0000256" key="2">
    <source>
        <dbReference type="ARBA" id="ARBA00022645"/>
    </source>
</evidence>
<evidence type="ECO:0000256" key="5">
    <source>
        <dbReference type="ARBA" id="ARBA00023180"/>
    </source>
</evidence>
<keyword evidence="5" id="KW-0325">Glycoprotein</keyword>
<keyword evidence="4" id="KW-0378">Hydrolase</keyword>
<dbReference type="GO" id="GO:0004185">
    <property type="term" value="F:serine-type carboxypeptidase activity"/>
    <property type="evidence" value="ECO:0007669"/>
    <property type="project" value="InterPro"/>
</dbReference>
<feature type="signal peptide" evidence="6">
    <location>
        <begin position="1"/>
        <end position="23"/>
    </location>
</feature>
<evidence type="ECO:0000256" key="4">
    <source>
        <dbReference type="ARBA" id="ARBA00022801"/>
    </source>
</evidence>